<sequence>MTAEDLQVLSALPFLFWVKDRSGIYLWGNQQIGQLAGGAVVGKTDDELPWANNAVALRAADTRVFSSGTPEYLHEYVDRSSRGEATLNVCKWLDEFEGEKCCFGISFVIC</sequence>
<feature type="domain" description="PAS fold-4" evidence="1">
    <location>
        <begin position="9"/>
        <end position="87"/>
    </location>
</feature>
<comment type="caution">
    <text evidence="2">The sequence shown here is derived from an EMBL/GenBank/DDBJ whole genome shotgun (WGS) entry which is preliminary data.</text>
</comment>
<reference evidence="2" key="1">
    <citation type="journal article" date="2022" name="Arch. Microbiol.">
        <title>Microbulbifer okhotskensis sp. nov., isolated from a deep bottom sediment of the Okhotsk Sea.</title>
        <authorList>
            <person name="Romanenko L."/>
            <person name="Kurilenko V."/>
            <person name="Otstavnykh N."/>
            <person name="Velansky P."/>
            <person name="Isaeva M."/>
            <person name="Mikhailov V."/>
        </authorList>
    </citation>
    <scope>NUCLEOTIDE SEQUENCE</scope>
    <source>
        <strain evidence="2">OS29</strain>
    </source>
</reference>
<dbReference type="InterPro" id="IPR013656">
    <property type="entry name" value="PAS_4"/>
</dbReference>
<dbReference type="SUPFAM" id="SSF55785">
    <property type="entry name" value="PYP-like sensor domain (PAS domain)"/>
    <property type="match status" value="1"/>
</dbReference>
<gene>
    <name evidence="2" type="ORF">MO867_00125</name>
</gene>
<protein>
    <submittedName>
        <fullName evidence="2">PAS domain-containing protein</fullName>
    </submittedName>
</protein>
<keyword evidence="3" id="KW-1185">Reference proteome</keyword>
<organism evidence="2 3">
    <name type="scientific">Microbulbifer okhotskensis</name>
    <dbReference type="NCBI Taxonomy" id="2926617"/>
    <lineage>
        <taxon>Bacteria</taxon>
        <taxon>Pseudomonadati</taxon>
        <taxon>Pseudomonadota</taxon>
        <taxon>Gammaproteobacteria</taxon>
        <taxon>Cellvibrionales</taxon>
        <taxon>Microbulbiferaceae</taxon>
        <taxon>Microbulbifer</taxon>
    </lineage>
</organism>
<dbReference type="Gene3D" id="3.30.450.20">
    <property type="entry name" value="PAS domain"/>
    <property type="match status" value="1"/>
</dbReference>
<dbReference type="EMBL" id="JALBWM010000001">
    <property type="protein sequence ID" value="MCO1332730.1"/>
    <property type="molecule type" value="Genomic_DNA"/>
</dbReference>
<evidence type="ECO:0000259" key="1">
    <source>
        <dbReference type="Pfam" id="PF08448"/>
    </source>
</evidence>
<name>A0A9X2J4N4_9GAMM</name>
<dbReference type="Proteomes" id="UP001139028">
    <property type="component" value="Unassembled WGS sequence"/>
</dbReference>
<dbReference type="AlphaFoldDB" id="A0A9X2J4N4"/>
<dbReference type="Pfam" id="PF08448">
    <property type="entry name" value="PAS_4"/>
    <property type="match status" value="1"/>
</dbReference>
<accession>A0A9X2J4N4</accession>
<dbReference type="RefSeq" id="WP_252463901.1">
    <property type="nucleotide sequence ID" value="NZ_JALBWM010000001.1"/>
</dbReference>
<proteinExistence type="predicted"/>
<dbReference type="InterPro" id="IPR035965">
    <property type="entry name" value="PAS-like_dom_sf"/>
</dbReference>
<evidence type="ECO:0000313" key="3">
    <source>
        <dbReference type="Proteomes" id="UP001139028"/>
    </source>
</evidence>
<evidence type="ECO:0000313" key="2">
    <source>
        <dbReference type="EMBL" id="MCO1332730.1"/>
    </source>
</evidence>